<feature type="binding site" evidence="12">
    <location>
        <begin position="175"/>
        <end position="176"/>
    </location>
    <ligand>
        <name>ATP</name>
        <dbReference type="ChEBI" id="CHEBI:30616"/>
    </ligand>
</feature>
<dbReference type="EMBL" id="QZWG01000014">
    <property type="protein sequence ID" value="RZB70237.1"/>
    <property type="molecule type" value="Genomic_DNA"/>
</dbReference>
<dbReference type="PROSITE" id="PS00298">
    <property type="entry name" value="HSP90"/>
    <property type="match status" value="1"/>
</dbReference>
<evidence type="ECO:0000256" key="11">
    <source>
        <dbReference type="ARBA" id="ARBA00076587"/>
    </source>
</evidence>
<keyword evidence="6" id="KW-0106">Calcium</keyword>
<dbReference type="Pfam" id="PF13589">
    <property type="entry name" value="HATPase_c_3"/>
    <property type="match status" value="1"/>
</dbReference>
<dbReference type="Gene3D" id="3.30.230.80">
    <property type="match status" value="1"/>
</dbReference>
<dbReference type="FunFam" id="3.30.565.10:FF:000005">
    <property type="entry name" value="Heat shock protein 90"/>
    <property type="match status" value="1"/>
</dbReference>
<feature type="binding site" evidence="12">
    <location>
        <position position="459"/>
    </location>
    <ligand>
        <name>ATP</name>
        <dbReference type="ChEBI" id="CHEBI:30616"/>
    </ligand>
</feature>
<dbReference type="Gene3D" id="3.40.50.11260">
    <property type="match status" value="1"/>
</dbReference>
<keyword evidence="7 12" id="KW-0067">ATP-binding</keyword>
<feature type="chain" id="PRO_5019292010" description="Endoplasmin homolog" evidence="14">
    <location>
        <begin position="21"/>
        <end position="815"/>
    </location>
</feature>
<dbReference type="InterPro" id="IPR036890">
    <property type="entry name" value="HATPase_C_sf"/>
</dbReference>
<dbReference type="GO" id="GO:0005524">
    <property type="term" value="F:ATP binding"/>
    <property type="evidence" value="ECO:0007669"/>
    <property type="project" value="UniProtKB-KW"/>
</dbReference>
<gene>
    <name evidence="16" type="ORF">D0Y65_039479</name>
</gene>
<dbReference type="InterPro" id="IPR001404">
    <property type="entry name" value="Hsp90_fam"/>
</dbReference>
<dbReference type="InterPro" id="IPR037196">
    <property type="entry name" value="HSP90_C"/>
</dbReference>
<dbReference type="Pfam" id="PF00183">
    <property type="entry name" value="HSP90"/>
    <property type="match status" value="1"/>
</dbReference>
<evidence type="ECO:0000256" key="7">
    <source>
        <dbReference type="ARBA" id="ARBA00022840"/>
    </source>
</evidence>
<dbReference type="AlphaFoldDB" id="A0A445H9J4"/>
<evidence type="ECO:0000256" key="13">
    <source>
        <dbReference type="SAM" id="MobiDB-lite"/>
    </source>
</evidence>
<dbReference type="Gene3D" id="3.30.565.10">
    <property type="entry name" value="Histidine kinase-like ATPase, C-terminal domain"/>
    <property type="match status" value="1"/>
</dbReference>
<keyword evidence="8" id="KW-0325">Glycoprotein</keyword>
<dbReference type="SUPFAM" id="SSF54211">
    <property type="entry name" value="Ribosomal protein S5 domain 2-like"/>
    <property type="match status" value="1"/>
</dbReference>
<dbReference type="FunFam" id="3.30.230.80:FF:000006">
    <property type="entry name" value="endoplasmin homolog"/>
    <property type="match status" value="1"/>
</dbReference>
<dbReference type="PIRSF" id="PIRSF002583">
    <property type="entry name" value="Hsp90"/>
    <property type="match status" value="1"/>
</dbReference>
<feature type="binding site" evidence="12">
    <location>
        <position position="111"/>
    </location>
    <ligand>
        <name>ATP</name>
        <dbReference type="ChEBI" id="CHEBI:30616"/>
    </ligand>
</feature>
<feature type="binding site" evidence="12">
    <location>
        <position position="160"/>
    </location>
    <ligand>
        <name>ATP</name>
        <dbReference type="ChEBI" id="CHEBI:30616"/>
    </ligand>
</feature>
<feature type="compositionally biased region" description="Acidic residues" evidence="13">
    <location>
        <begin position="314"/>
        <end position="324"/>
    </location>
</feature>
<feature type="binding site" evidence="12">
    <location>
        <position position="247"/>
    </location>
    <ligand>
        <name>ATP</name>
        <dbReference type="ChEBI" id="CHEBI:30616"/>
    </ligand>
</feature>
<feature type="binding site" evidence="12">
    <location>
        <position position="174"/>
    </location>
    <ligand>
        <name>ATP</name>
        <dbReference type="ChEBI" id="CHEBI:30616"/>
    </ligand>
</feature>
<proteinExistence type="inferred from homology"/>
<evidence type="ECO:0000256" key="9">
    <source>
        <dbReference type="ARBA" id="ARBA00023186"/>
    </source>
</evidence>
<dbReference type="NCBIfam" id="NF003555">
    <property type="entry name" value="PRK05218.1"/>
    <property type="match status" value="1"/>
</dbReference>
<dbReference type="SUPFAM" id="SSF55874">
    <property type="entry name" value="ATPase domain of HSP90 chaperone/DNA topoisomerase II/histidine kinase"/>
    <property type="match status" value="1"/>
</dbReference>
<keyword evidence="3 14" id="KW-0732">Signal</keyword>
<feature type="region of interest" description="Disordered" evidence="13">
    <location>
        <begin position="487"/>
        <end position="510"/>
    </location>
</feature>
<dbReference type="SMART" id="SM00387">
    <property type="entry name" value="HATPase_c"/>
    <property type="match status" value="1"/>
</dbReference>
<feature type="region of interest" description="Disordered" evidence="13">
    <location>
        <begin position="293"/>
        <end position="334"/>
    </location>
</feature>
<dbReference type="FunFam" id="1.20.120.790:FF:000005">
    <property type="entry name" value="Endoplasmin-like isoform B"/>
    <property type="match status" value="1"/>
</dbReference>
<evidence type="ECO:0000256" key="1">
    <source>
        <dbReference type="ARBA" id="ARBA00004319"/>
    </source>
</evidence>
<feature type="compositionally biased region" description="Acidic residues" evidence="13">
    <location>
        <begin position="293"/>
        <end position="307"/>
    </location>
</feature>
<accession>A0A445H9J4</accession>
<dbReference type="HAMAP" id="MF_00505">
    <property type="entry name" value="HSP90"/>
    <property type="match status" value="1"/>
</dbReference>
<dbReference type="InterPro" id="IPR020568">
    <property type="entry name" value="Ribosomal_Su5_D2-typ_SF"/>
</dbReference>
<evidence type="ECO:0000313" key="17">
    <source>
        <dbReference type="Proteomes" id="UP000289340"/>
    </source>
</evidence>
<name>A0A445H9J4_GLYSO</name>
<dbReference type="InterPro" id="IPR020575">
    <property type="entry name" value="Hsp90_N"/>
</dbReference>
<feature type="binding site" evidence="12">
    <location>
        <position position="155"/>
    </location>
    <ligand>
        <name>ATP</name>
        <dbReference type="ChEBI" id="CHEBI:30616"/>
    </ligand>
</feature>
<dbReference type="Gramene" id="XM_028342725.1">
    <property type="protein sequence ID" value="XP_028198526.1"/>
    <property type="gene ID" value="LOC114383124"/>
</dbReference>
<feature type="binding site" evidence="12">
    <location>
        <position position="107"/>
    </location>
    <ligand>
        <name>ATP</name>
        <dbReference type="ChEBI" id="CHEBI:30616"/>
    </ligand>
</feature>
<dbReference type="GO" id="GO:0051082">
    <property type="term" value="F:unfolded protein binding"/>
    <property type="evidence" value="ECO:0007669"/>
    <property type="project" value="InterPro"/>
</dbReference>
<dbReference type="Proteomes" id="UP000289340">
    <property type="component" value="Chromosome 14"/>
</dbReference>
<reference evidence="16 17" key="1">
    <citation type="submission" date="2018-09" db="EMBL/GenBank/DDBJ databases">
        <title>A high-quality reference genome of wild soybean provides a powerful tool to mine soybean genomes.</title>
        <authorList>
            <person name="Xie M."/>
            <person name="Chung C.Y.L."/>
            <person name="Li M.-W."/>
            <person name="Wong F.-L."/>
            <person name="Chan T.-F."/>
            <person name="Lam H.-M."/>
        </authorList>
    </citation>
    <scope>NUCLEOTIDE SEQUENCE [LARGE SCALE GENOMIC DNA]</scope>
    <source>
        <strain evidence="17">cv. W05</strain>
        <tissue evidence="16">Hypocotyl of etiolated seedlings</tissue>
    </source>
</reference>
<dbReference type="GO" id="GO:0016887">
    <property type="term" value="F:ATP hydrolysis activity"/>
    <property type="evidence" value="ECO:0007669"/>
    <property type="project" value="InterPro"/>
</dbReference>
<feature type="compositionally biased region" description="Basic and acidic residues" evidence="13">
    <location>
        <begin position="325"/>
        <end position="334"/>
    </location>
</feature>
<feature type="compositionally biased region" description="Basic and acidic residues" evidence="13">
    <location>
        <begin position="792"/>
        <end position="802"/>
    </location>
</feature>
<feature type="binding site" evidence="12">
    <location>
        <begin position="195"/>
        <end position="200"/>
    </location>
    <ligand>
        <name>ATP</name>
        <dbReference type="ChEBI" id="CHEBI:30616"/>
    </ligand>
</feature>
<feature type="compositionally biased region" description="Acidic residues" evidence="13">
    <location>
        <begin position="779"/>
        <end position="791"/>
    </location>
</feature>
<dbReference type="Gene3D" id="1.20.120.790">
    <property type="entry name" value="Heat shock protein 90, C-terminal domain"/>
    <property type="match status" value="1"/>
</dbReference>
<dbReference type="CDD" id="cd16927">
    <property type="entry name" value="HATPase_Hsp90-like"/>
    <property type="match status" value="1"/>
</dbReference>
<evidence type="ECO:0000256" key="2">
    <source>
        <dbReference type="ARBA" id="ARBA00008239"/>
    </source>
</evidence>
<evidence type="ECO:0000256" key="12">
    <source>
        <dbReference type="PIRSR" id="PIRSR002583-1"/>
    </source>
</evidence>
<dbReference type="PRINTS" id="PR00775">
    <property type="entry name" value="HEATSHOCK90"/>
</dbReference>
<keyword evidence="9" id="KW-0143">Chaperone</keyword>
<dbReference type="InterPro" id="IPR003594">
    <property type="entry name" value="HATPase_dom"/>
</dbReference>
<organism evidence="16 17">
    <name type="scientific">Glycine soja</name>
    <name type="common">Wild soybean</name>
    <dbReference type="NCBI Taxonomy" id="3848"/>
    <lineage>
        <taxon>Eukaryota</taxon>
        <taxon>Viridiplantae</taxon>
        <taxon>Streptophyta</taxon>
        <taxon>Embryophyta</taxon>
        <taxon>Tracheophyta</taxon>
        <taxon>Spermatophyta</taxon>
        <taxon>Magnoliopsida</taxon>
        <taxon>eudicotyledons</taxon>
        <taxon>Gunneridae</taxon>
        <taxon>Pentapetalae</taxon>
        <taxon>rosids</taxon>
        <taxon>fabids</taxon>
        <taxon>Fabales</taxon>
        <taxon>Fabaceae</taxon>
        <taxon>Papilionoideae</taxon>
        <taxon>50 kb inversion clade</taxon>
        <taxon>NPAAA clade</taxon>
        <taxon>indigoferoid/millettioid clade</taxon>
        <taxon>Phaseoleae</taxon>
        <taxon>Glycine</taxon>
        <taxon>Glycine subgen. Soja</taxon>
    </lineage>
</organism>
<keyword evidence="4 12" id="KW-0547">Nucleotide-binding</keyword>
<evidence type="ECO:0000256" key="4">
    <source>
        <dbReference type="ARBA" id="ARBA00022741"/>
    </source>
</evidence>
<protein>
    <recommendedName>
        <fullName evidence="10">Endoplasmin homolog</fullName>
    </recommendedName>
    <alternativeName>
        <fullName evidence="11">Glucose-regulated protein 94 homolog</fullName>
    </alternativeName>
</protein>
<dbReference type="FunFam" id="3.40.50.11260:FF:000006">
    <property type="entry name" value="endoplasmin homolog"/>
    <property type="match status" value="1"/>
</dbReference>
<dbReference type="SMR" id="A0A445H9J4"/>
<comment type="subcellular location">
    <subcellularLocation>
        <location evidence="1">Endoplasmic reticulum lumen</location>
    </subcellularLocation>
</comment>
<evidence type="ECO:0000256" key="14">
    <source>
        <dbReference type="SAM" id="SignalP"/>
    </source>
</evidence>
<dbReference type="SUPFAM" id="SSF110942">
    <property type="entry name" value="HSP90 C-terminal domain"/>
    <property type="match status" value="1"/>
</dbReference>
<evidence type="ECO:0000256" key="6">
    <source>
        <dbReference type="ARBA" id="ARBA00022837"/>
    </source>
</evidence>
<evidence type="ECO:0000256" key="10">
    <source>
        <dbReference type="ARBA" id="ARBA00073396"/>
    </source>
</evidence>
<feature type="domain" description="Histidine kinase/HSP90-like ATPase" evidence="15">
    <location>
        <begin position="100"/>
        <end position="257"/>
    </location>
</feature>
<evidence type="ECO:0000256" key="5">
    <source>
        <dbReference type="ARBA" id="ARBA00022824"/>
    </source>
</evidence>
<feature type="signal peptide" evidence="14">
    <location>
        <begin position="1"/>
        <end position="20"/>
    </location>
</feature>
<evidence type="ECO:0000313" key="16">
    <source>
        <dbReference type="EMBL" id="RZB70237.1"/>
    </source>
</evidence>
<feature type="binding site" evidence="12">
    <location>
        <position position="168"/>
    </location>
    <ligand>
        <name>ATP</name>
        <dbReference type="ChEBI" id="CHEBI:30616"/>
    </ligand>
</feature>
<feature type="compositionally biased region" description="Acidic residues" evidence="13">
    <location>
        <begin position="804"/>
        <end position="815"/>
    </location>
</feature>
<evidence type="ECO:0000259" key="15">
    <source>
        <dbReference type="SMART" id="SM00387"/>
    </source>
</evidence>
<evidence type="ECO:0000256" key="8">
    <source>
        <dbReference type="ARBA" id="ARBA00023180"/>
    </source>
</evidence>
<feature type="region of interest" description="Disordered" evidence="13">
    <location>
        <begin position="771"/>
        <end position="815"/>
    </location>
</feature>
<comment type="caution">
    <text evidence="16">The sequence shown here is derived from an EMBL/GenBank/DDBJ whole genome shotgun (WGS) entry which is preliminary data.</text>
</comment>
<dbReference type="PANTHER" id="PTHR11528">
    <property type="entry name" value="HEAT SHOCK PROTEIN 90 FAMILY MEMBER"/>
    <property type="match status" value="1"/>
</dbReference>
<comment type="similarity">
    <text evidence="2">Belongs to the heat shock protein 90 family.</text>
</comment>
<dbReference type="GO" id="GO:0140662">
    <property type="term" value="F:ATP-dependent protein folding chaperone"/>
    <property type="evidence" value="ECO:0007669"/>
    <property type="project" value="InterPro"/>
</dbReference>
<keyword evidence="17" id="KW-1185">Reference proteome</keyword>
<dbReference type="GO" id="GO:0005788">
    <property type="term" value="C:endoplasmic reticulum lumen"/>
    <property type="evidence" value="ECO:0007669"/>
    <property type="project" value="UniProtKB-SubCell"/>
</dbReference>
<dbReference type="InterPro" id="IPR019805">
    <property type="entry name" value="Heat_shock_protein_90_CS"/>
</dbReference>
<evidence type="ECO:0000256" key="3">
    <source>
        <dbReference type="ARBA" id="ARBA00022729"/>
    </source>
</evidence>
<sequence>MRKWTVASALLLLSLLFLFADQGRKFQANAEGDSDELVDPPKVEDKIGAVPHGLSTDSDVVKREAESISKRSLRSNAEKFEFQAEVSRLMDIIINSLYSNKDIFLRELISNASDALDKIRFLSLTDKEVLGEGDNTKLDIQIKLDKEKKILSIRDRGIGMTKEDLIKNLGTIAKSGTSAFVEKMQTSGDLNLIGQFGVGFYSVYLVADYVEVISKNNDDKQYVWESKADGAFAISEDTWNEPLGRGTEIRLHLKEEAGEYLEESKLKELVKRYSEFINFPIYIWASKEVDVEVPADEDDSSDEEDSSESSSKEESEDEDADKSEDEEKKPKTKTVKETTYEWELLNDVKAIWLRNPKEVTEEEYTKFYHSLAKDFSDEKPLAWSHFTAEGDVEFKAVLFVPPKAPQDLYESYYNANKSNLKLYVRRVFISDEFNELLPKYLNFLLGLVDSDTLPLNVSREMLQQHSSLKTIKKKLIRKALDMIRRIADEDPDESTDKEKKDASSDNDEKKGQYSKFWNEFGKSIKLGIIEDATNRNRLAKLLRFESTKSEGKLTSLDQYISRMKTGQKDIFYITGTSKEQLENSPFLERLKKKNFEVIFFTDPVDEYLMQYLMDYEDKKFQNVSKEGLKLGKDSKDKELKESFKDLTKWWKTALSKDNVDDVKISNRLDNTPCVVVTSKFGWSANMERIMQSQTLSDASKQAYMRGKRVLEINPRHPIIKELRERVVKNPEDEGVKHTAQLMYQTALFESGFLLDDPKDFASRIYDSVKTSLDISPEATVEEEDDTEVEAESDAKEDSKPETDAVNDDNDVKDEL</sequence>
<keyword evidence="5" id="KW-0256">Endoplasmic reticulum</keyword>